<feature type="region of interest" description="Disordered" evidence="2">
    <location>
        <begin position="86"/>
        <end position="105"/>
    </location>
</feature>
<dbReference type="EMBL" id="BAABCP010000001">
    <property type="protein sequence ID" value="GAA3932710.1"/>
    <property type="molecule type" value="Genomic_DNA"/>
</dbReference>
<protein>
    <recommendedName>
        <fullName evidence="1">ESAT-6-like protein</fullName>
    </recommendedName>
</protein>
<evidence type="ECO:0000256" key="2">
    <source>
        <dbReference type="SAM" id="MobiDB-lite"/>
    </source>
</evidence>
<name>A0ABP7MY77_9MICO</name>
<dbReference type="NCBIfam" id="TIGR03930">
    <property type="entry name" value="WXG100_ESAT6"/>
    <property type="match status" value="1"/>
</dbReference>
<sequence>MTVSGEVSAADGALQRGANIVNQSKTQIIAELNAIQGKLSDIGASWQGTGAAAFQQTFQAWQEKSRRITNSLDQFEQNLLESQTTYSQADDASAQAQNKFMGRLG</sequence>
<comment type="similarity">
    <text evidence="1">Belongs to the WXG100 family.</text>
</comment>
<evidence type="ECO:0000313" key="4">
    <source>
        <dbReference type="Proteomes" id="UP001501591"/>
    </source>
</evidence>
<dbReference type="InterPro" id="IPR036689">
    <property type="entry name" value="ESAT-6-like_sf"/>
</dbReference>
<proteinExistence type="inferred from homology"/>
<dbReference type="Pfam" id="PF06013">
    <property type="entry name" value="WXG100"/>
    <property type="match status" value="1"/>
</dbReference>
<dbReference type="SUPFAM" id="SSF140453">
    <property type="entry name" value="EsxAB dimer-like"/>
    <property type="match status" value="1"/>
</dbReference>
<keyword evidence="4" id="KW-1185">Reference proteome</keyword>
<evidence type="ECO:0000256" key="1">
    <source>
        <dbReference type="RuleBase" id="RU362001"/>
    </source>
</evidence>
<organism evidence="3 4">
    <name type="scientific">Microbacterium soli</name>
    <dbReference type="NCBI Taxonomy" id="446075"/>
    <lineage>
        <taxon>Bacteria</taxon>
        <taxon>Bacillati</taxon>
        <taxon>Actinomycetota</taxon>
        <taxon>Actinomycetes</taxon>
        <taxon>Micrococcales</taxon>
        <taxon>Microbacteriaceae</taxon>
        <taxon>Microbacterium</taxon>
    </lineage>
</organism>
<feature type="compositionally biased region" description="Low complexity" evidence="2">
    <location>
        <begin position="87"/>
        <end position="97"/>
    </location>
</feature>
<evidence type="ECO:0000313" key="3">
    <source>
        <dbReference type="EMBL" id="GAA3932710.1"/>
    </source>
</evidence>
<dbReference type="InterPro" id="IPR010310">
    <property type="entry name" value="T7SS_ESAT-6-like"/>
</dbReference>
<gene>
    <name evidence="3" type="ORF">GCM10022383_09060</name>
</gene>
<reference evidence="4" key="1">
    <citation type="journal article" date="2019" name="Int. J. Syst. Evol. Microbiol.">
        <title>The Global Catalogue of Microorganisms (GCM) 10K type strain sequencing project: providing services to taxonomists for standard genome sequencing and annotation.</title>
        <authorList>
            <consortium name="The Broad Institute Genomics Platform"/>
            <consortium name="The Broad Institute Genome Sequencing Center for Infectious Disease"/>
            <person name="Wu L."/>
            <person name="Ma J."/>
        </authorList>
    </citation>
    <scope>NUCLEOTIDE SEQUENCE [LARGE SCALE GENOMIC DNA]</scope>
    <source>
        <strain evidence="4">JCM 17024</strain>
    </source>
</reference>
<dbReference type="Proteomes" id="UP001501591">
    <property type="component" value="Unassembled WGS sequence"/>
</dbReference>
<comment type="caution">
    <text evidence="3">The sequence shown here is derived from an EMBL/GenBank/DDBJ whole genome shotgun (WGS) entry which is preliminary data.</text>
</comment>
<accession>A0ABP7MY77</accession>
<dbReference type="Gene3D" id="1.10.287.1060">
    <property type="entry name" value="ESAT-6-like"/>
    <property type="match status" value="1"/>
</dbReference>